<evidence type="ECO:0000313" key="2">
    <source>
        <dbReference type="EMBL" id="KAJ4397553.1"/>
    </source>
</evidence>
<feature type="compositionally biased region" description="Basic and acidic residues" evidence="1">
    <location>
        <begin position="246"/>
        <end position="255"/>
    </location>
</feature>
<reference evidence="2" key="1">
    <citation type="submission" date="2022-10" db="EMBL/GenBank/DDBJ databases">
        <title>Tapping the CABI collections for fungal endophytes: first genome assemblies for Collariella, Neodidymelliopsis, Ascochyta clinopodiicola, Didymella pomorum, Didymosphaeria variabile, Neocosmospora piperis and Neocucurbitaria cava.</title>
        <authorList>
            <person name="Hill R."/>
        </authorList>
    </citation>
    <scope>NUCLEOTIDE SEQUENCE</scope>
    <source>
        <strain evidence="2">IMI 355082</strain>
    </source>
</reference>
<dbReference type="Proteomes" id="UP001140453">
    <property type="component" value="Unassembled WGS sequence"/>
</dbReference>
<protein>
    <submittedName>
        <fullName evidence="2">Uncharacterized protein</fullName>
    </submittedName>
</protein>
<evidence type="ECO:0000313" key="3">
    <source>
        <dbReference type="Proteomes" id="UP001140453"/>
    </source>
</evidence>
<feature type="region of interest" description="Disordered" evidence="1">
    <location>
        <begin position="234"/>
        <end position="265"/>
    </location>
</feature>
<sequence>MSTPAAKRRRVDAANITLRKPFHSPLIRRPNDGGPSQTTEQLIPAAAENENYSSSPSASAIRPSRSLGPLQQTPHRPSSPLKFRTPIKRGGLKAKIPATAIGIEDDADQPGGALLALVKAHRHTAQDAVIKDLDKKLEMVRQARRIEVASEAERPGEAVDQELRDLVAKWKGASRMAAEELFEIVRERVANSGGPKAWKEMRQRQLDFYQSWDQEEATKKRPVDGDGNRVLQEELEGDDEGGAAEEEARNEKELADGDEEEQSEPEFNMAQMLQSLNIDLSLLGYDGAEEKWVD</sequence>
<dbReference type="PANTHER" id="PTHR28527:SF1">
    <property type="entry name" value="SWI5-DEPENDENT RECOMBINATION DNA REPAIR PROTEIN 1"/>
    <property type="match status" value="1"/>
</dbReference>
<feature type="compositionally biased region" description="Basic residues" evidence="1">
    <location>
        <begin position="1"/>
        <end position="10"/>
    </location>
</feature>
<accession>A0A9W8Z4L8</accession>
<name>A0A9W8Z4L8_9PEZI</name>
<evidence type="ECO:0000256" key="1">
    <source>
        <dbReference type="SAM" id="MobiDB-lite"/>
    </source>
</evidence>
<feature type="compositionally biased region" description="Low complexity" evidence="1">
    <location>
        <begin position="45"/>
        <end position="66"/>
    </location>
</feature>
<dbReference type="EMBL" id="JAPEVB010000001">
    <property type="protein sequence ID" value="KAJ4397553.1"/>
    <property type="molecule type" value="Genomic_DNA"/>
</dbReference>
<dbReference type="PANTHER" id="PTHR28527">
    <property type="entry name" value="MATING-TYPE SWITCHING PROTEIN SWI2-RELATED"/>
    <property type="match status" value="1"/>
</dbReference>
<keyword evidence="3" id="KW-1185">Reference proteome</keyword>
<dbReference type="Gene3D" id="6.10.140.1020">
    <property type="match status" value="2"/>
</dbReference>
<gene>
    <name evidence="2" type="ORF">N0V93_001784</name>
</gene>
<dbReference type="OrthoDB" id="27934at2759"/>
<comment type="caution">
    <text evidence="2">The sequence shown here is derived from an EMBL/GenBank/DDBJ whole genome shotgun (WGS) entry which is preliminary data.</text>
</comment>
<feature type="region of interest" description="Disordered" evidence="1">
    <location>
        <begin position="1"/>
        <end position="85"/>
    </location>
</feature>
<dbReference type="GO" id="GO:0006310">
    <property type="term" value="P:DNA recombination"/>
    <property type="evidence" value="ECO:0007669"/>
    <property type="project" value="TreeGrafter"/>
</dbReference>
<organism evidence="2 3">
    <name type="scientific">Gnomoniopsis smithogilvyi</name>
    <dbReference type="NCBI Taxonomy" id="1191159"/>
    <lineage>
        <taxon>Eukaryota</taxon>
        <taxon>Fungi</taxon>
        <taxon>Dikarya</taxon>
        <taxon>Ascomycota</taxon>
        <taxon>Pezizomycotina</taxon>
        <taxon>Sordariomycetes</taxon>
        <taxon>Sordariomycetidae</taxon>
        <taxon>Diaporthales</taxon>
        <taxon>Gnomoniaceae</taxon>
        <taxon>Gnomoniopsis</taxon>
    </lineage>
</organism>
<feature type="compositionally biased region" description="Acidic residues" evidence="1">
    <location>
        <begin position="234"/>
        <end position="245"/>
    </location>
</feature>
<dbReference type="AlphaFoldDB" id="A0A9W8Z4L8"/>
<proteinExistence type="predicted"/>